<protein>
    <submittedName>
        <fullName evidence="1">Uncharacterized protein</fullName>
    </submittedName>
</protein>
<gene>
    <name evidence="1" type="ORF">QVH07_10485</name>
</gene>
<evidence type="ECO:0000313" key="2">
    <source>
        <dbReference type="Proteomes" id="UP001171916"/>
    </source>
</evidence>
<accession>A0ABT7YDI0</accession>
<dbReference type="EMBL" id="JAUEPH010000004">
    <property type="protein sequence ID" value="MDN3204579.1"/>
    <property type="molecule type" value="Genomic_DNA"/>
</dbReference>
<dbReference type="RefSeq" id="WP_290000216.1">
    <property type="nucleotide sequence ID" value="NZ_JAUEPH010000004.1"/>
</dbReference>
<reference evidence="1" key="1">
    <citation type="submission" date="2023-06" db="EMBL/GenBank/DDBJ databases">
        <title>Robiginitalea aurantiacus sp. nov. and Algoriphagus sediminis sp. nov., isolated from coastal sediment.</title>
        <authorList>
            <person name="Zhou Z.Y."/>
            <person name="An J."/>
            <person name="Jia Y.W."/>
            <person name="Du Z.J."/>
        </authorList>
    </citation>
    <scope>NUCLEOTIDE SEQUENCE</scope>
    <source>
        <strain evidence="1">C2-7</strain>
    </source>
</reference>
<sequence>MNIKTKVYALFENRTHKEFEGIRSAVNSSPFLILHGRHLDSVKSHFDNTTFERYEWTLYDHKGDKKWLNKKKWTCLDWGETGGRNQNLSYKISSPEGEVRLFHTLTLNWHQTEEDHISEFFIFHILDKLLEISVYNSWAEFEVHERNKALELENQKLKKQIEFFEKAKKTT</sequence>
<organism evidence="1 2">
    <name type="scientific">Algoriphagus sediminis</name>
    <dbReference type="NCBI Taxonomy" id="3057113"/>
    <lineage>
        <taxon>Bacteria</taxon>
        <taxon>Pseudomonadati</taxon>
        <taxon>Bacteroidota</taxon>
        <taxon>Cytophagia</taxon>
        <taxon>Cytophagales</taxon>
        <taxon>Cyclobacteriaceae</taxon>
        <taxon>Algoriphagus</taxon>
    </lineage>
</organism>
<proteinExistence type="predicted"/>
<keyword evidence="2" id="KW-1185">Reference proteome</keyword>
<name>A0ABT7YDI0_9BACT</name>
<evidence type="ECO:0000313" key="1">
    <source>
        <dbReference type="EMBL" id="MDN3204579.1"/>
    </source>
</evidence>
<dbReference type="Proteomes" id="UP001171916">
    <property type="component" value="Unassembled WGS sequence"/>
</dbReference>
<comment type="caution">
    <text evidence="1">The sequence shown here is derived from an EMBL/GenBank/DDBJ whole genome shotgun (WGS) entry which is preliminary data.</text>
</comment>